<dbReference type="Gene3D" id="3.40.50.300">
    <property type="entry name" value="P-loop containing nucleotide triphosphate hydrolases"/>
    <property type="match status" value="1"/>
</dbReference>
<evidence type="ECO:0000313" key="4">
    <source>
        <dbReference type="EMBL" id="APR99525.1"/>
    </source>
</evidence>
<proteinExistence type="predicted"/>
<dbReference type="Pfam" id="PF00158">
    <property type="entry name" value="Sigma54_activat"/>
    <property type="match status" value="1"/>
</dbReference>
<dbReference type="KEGG" id="pabo:BCY86_01645"/>
<keyword evidence="2" id="KW-0067">ATP-binding</keyword>
<sequence>MNCFKYSALPCDLVENELFCHERSSFHGVDRSSDGSFFRSGREILFLDEIGELPLEVQPKLLRALDGYEVRRIGGGGLEKRANVQIVTATHVPLEEKDRDGFFVVICFTGRRFLSCGSIRFVREKRRGYYSDRLPITS</sequence>
<dbReference type="PROSITE" id="PS50045">
    <property type="entry name" value="SIGMA54_INTERACT_4"/>
    <property type="match status" value="1"/>
</dbReference>
<gene>
    <name evidence="4" type="ORF">BCY86_01645</name>
</gene>
<dbReference type="PANTHER" id="PTHR32071">
    <property type="entry name" value="TRANSCRIPTIONAL REGULATORY PROTEIN"/>
    <property type="match status" value="1"/>
</dbReference>
<name>A0A1L6MVU2_9BACT</name>
<keyword evidence="1" id="KW-0547">Nucleotide-binding</keyword>
<keyword evidence="5" id="KW-1185">Reference proteome</keyword>
<dbReference type="OrthoDB" id="9804019at2"/>
<dbReference type="Proteomes" id="UP000185544">
    <property type="component" value="Chromosome"/>
</dbReference>
<reference evidence="4 5" key="1">
    <citation type="submission" date="2016-08" db="EMBL/GenBank/DDBJ databases">
        <title>Identification and validation of antigenic proteins from Pajaroellobacter abortibovis using de-novo genome sequence assembly and reverse vaccinology.</title>
        <authorList>
            <person name="Welly B.T."/>
            <person name="Miller M.R."/>
            <person name="Stott J.L."/>
            <person name="Blanchard M.T."/>
            <person name="Islas-Trejo A.D."/>
            <person name="O'Rourke S.M."/>
            <person name="Young A.E."/>
            <person name="Medrano J.F."/>
            <person name="Van Eenennaam A.L."/>
        </authorList>
    </citation>
    <scope>NUCLEOTIDE SEQUENCE [LARGE SCALE GENOMIC DNA]</scope>
    <source>
        <strain evidence="4 5">BTF92-0548A/99-0131</strain>
    </source>
</reference>
<dbReference type="SUPFAM" id="SSF52540">
    <property type="entry name" value="P-loop containing nucleoside triphosphate hydrolases"/>
    <property type="match status" value="1"/>
</dbReference>
<evidence type="ECO:0000259" key="3">
    <source>
        <dbReference type="PROSITE" id="PS50045"/>
    </source>
</evidence>
<evidence type="ECO:0000313" key="5">
    <source>
        <dbReference type="Proteomes" id="UP000185544"/>
    </source>
</evidence>
<organism evidence="4 5">
    <name type="scientific">Pajaroellobacter abortibovis</name>
    <dbReference type="NCBI Taxonomy" id="1882918"/>
    <lineage>
        <taxon>Bacteria</taxon>
        <taxon>Pseudomonadati</taxon>
        <taxon>Myxococcota</taxon>
        <taxon>Polyangia</taxon>
        <taxon>Polyangiales</taxon>
        <taxon>Polyangiaceae</taxon>
    </lineage>
</organism>
<feature type="domain" description="Sigma-54 factor interaction" evidence="3">
    <location>
        <begin position="1"/>
        <end position="103"/>
    </location>
</feature>
<dbReference type="InterPro" id="IPR027417">
    <property type="entry name" value="P-loop_NTPase"/>
</dbReference>
<dbReference type="EMBL" id="CP016908">
    <property type="protein sequence ID" value="APR99525.1"/>
    <property type="molecule type" value="Genomic_DNA"/>
</dbReference>
<dbReference type="GO" id="GO:0006355">
    <property type="term" value="P:regulation of DNA-templated transcription"/>
    <property type="evidence" value="ECO:0007669"/>
    <property type="project" value="InterPro"/>
</dbReference>
<dbReference type="STRING" id="1882918.BCY86_01645"/>
<evidence type="ECO:0000256" key="1">
    <source>
        <dbReference type="ARBA" id="ARBA00022741"/>
    </source>
</evidence>
<accession>A0A1L6MVU2</accession>
<dbReference type="InterPro" id="IPR002078">
    <property type="entry name" value="Sigma_54_int"/>
</dbReference>
<dbReference type="AlphaFoldDB" id="A0A1L6MVU2"/>
<dbReference type="RefSeq" id="WP_075276172.1">
    <property type="nucleotide sequence ID" value="NZ_CP016908.1"/>
</dbReference>
<dbReference type="GO" id="GO:0005524">
    <property type="term" value="F:ATP binding"/>
    <property type="evidence" value="ECO:0007669"/>
    <property type="project" value="UniProtKB-KW"/>
</dbReference>
<evidence type="ECO:0000256" key="2">
    <source>
        <dbReference type="ARBA" id="ARBA00022840"/>
    </source>
</evidence>
<protein>
    <recommendedName>
        <fullName evidence="3">Sigma-54 factor interaction domain-containing protein</fullName>
    </recommendedName>
</protein>